<evidence type="ECO:0000313" key="3">
    <source>
        <dbReference type="Proteomes" id="UP001419268"/>
    </source>
</evidence>
<name>A0AAP0J3Z6_9MAGN</name>
<dbReference type="Proteomes" id="UP001419268">
    <property type="component" value="Unassembled WGS sequence"/>
</dbReference>
<gene>
    <name evidence="2" type="ORF">Scep_014864</name>
</gene>
<reference evidence="2 3" key="1">
    <citation type="submission" date="2024-01" db="EMBL/GenBank/DDBJ databases">
        <title>Genome assemblies of Stephania.</title>
        <authorList>
            <person name="Yang L."/>
        </authorList>
    </citation>
    <scope>NUCLEOTIDE SEQUENCE [LARGE SCALE GENOMIC DNA]</scope>
    <source>
        <strain evidence="2">JXDWG</strain>
        <tissue evidence="2">Leaf</tissue>
    </source>
</reference>
<accession>A0AAP0J3Z6</accession>
<keyword evidence="3" id="KW-1185">Reference proteome</keyword>
<comment type="caution">
    <text evidence="2">The sequence shown here is derived from an EMBL/GenBank/DDBJ whole genome shotgun (WGS) entry which is preliminary data.</text>
</comment>
<evidence type="ECO:0000313" key="2">
    <source>
        <dbReference type="EMBL" id="KAK9126018.1"/>
    </source>
</evidence>
<feature type="compositionally biased region" description="Gly residues" evidence="1">
    <location>
        <begin position="88"/>
        <end position="97"/>
    </location>
</feature>
<evidence type="ECO:0000256" key="1">
    <source>
        <dbReference type="SAM" id="MobiDB-lite"/>
    </source>
</evidence>
<feature type="compositionally biased region" description="Basic and acidic residues" evidence="1">
    <location>
        <begin position="73"/>
        <end position="87"/>
    </location>
</feature>
<dbReference type="EMBL" id="JBBNAG010000006">
    <property type="protein sequence ID" value="KAK9126018.1"/>
    <property type="molecule type" value="Genomic_DNA"/>
</dbReference>
<feature type="region of interest" description="Disordered" evidence="1">
    <location>
        <begin position="73"/>
        <end position="103"/>
    </location>
</feature>
<proteinExistence type="predicted"/>
<sequence>MVGMKFPPFPALWGLVDGESMPCQGGSPRRIFPVPLASLFCALSRGEGEDVRGERHRRGRKKEGTALRERLEAVHTRVGEGREKDRGGTGARSGRSGGYQQQQRQWYVEEFAAVVRGGRTSGPGRGSGGGISGGYVAFPTCAISWVDFFR</sequence>
<protein>
    <submittedName>
        <fullName evidence="2">Uncharacterized protein</fullName>
    </submittedName>
</protein>
<dbReference type="AlphaFoldDB" id="A0AAP0J3Z6"/>
<organism evidence="2 3">
    <name type="scientific">Stephania cephalantha</name>
    <dbReference type="NCBI Taxonomy" id="152367"/>
    <lineage>
        <taxon>Eukaryota</taxon>
        <taxon>Viridiplantae</taxon>
        <taxon>Streptophyta</taxon>
        <taxon>Embryophyta</taxon>
        <taxon>Tracheophyta</taxon>
        <taxon>Spermatophyta</taxon>
        <taxon>Magnoliopsida</taxon>
        <taxon>Ranunculales</taxon>
        <taxon>Menispermaceae</taxon>
        <taxon>Menispermoideae</taxon>
        <taxon>Cissampelideae</taxon>
        <taxon>Stephania</taxon>
    </lineage>
</organism>